<reference evidence="7" key="1">
    <citation type="journal article" date="2024" name="Gigascience">
        <title>Chromosome-level genome of the poultry shaft louse Menopon gallinae provides insight into the host-switching and adaptive evolution of parasitic lice.</title>
        <authorList>
            <person name="Xu Y."/>
            <person name="Ma L."/>
            <person name="Liu S."/>
            <person name="Liang Y."/>
            <person name="Liu Q."/>
            <person name="He Z."/>
            <person name="Tian L."/>
            <person name="Duan Y."/>
            <person name="Cai W."/>
            <person name="Li H."/>
            <person name="Song F."/>
        </authorList>
    </citation>
    <scope>NUCLEOTIDE SEQUENCE</scope>
    <source>
        <strain evidence="7">Cailab_2023a</strain>
    </source>
</reference>
<name>A0AAW2H760_9NEOP</name>
<dbReference type="Pfam" id="PF03540">
    <property type="entry name" value="TAF10"/>
    <property type="match status" value="1"/>
</dbReference>
<sequence length="298" mass="34925">MCFMRFGESGSKLLKIVQTAQFSRGDEELMKKIAVENKIVQDKMKWIRENTGEDDVDEEISLNYMLLKNFLDRNTRILRNYKFARIQLVQSILFQGKKPSEDLLRPELSRDVRLAVEQRYSEFPFIDFAEGRPPLELYVQILTLDDCGVVMDGDEFVELKKNRVYFLRRKAVDHLISMKLAEDKDMHATPMDEEAFNKFKEELECFKPLLPEAVTEHLMHKAGLECSDPNVKKYVSLVGQKFITDIAASAMQYHKIYQKAALKDKRMPREKKVTLQMCDLEKALEEHGIDISRPFYYM</sequence>
<evidence type="ECO:0000256" key="2">
    <source>
        <dbReference type="ARBA" id="ARBA00023015"/>
    </source>
</evidence>
<evidence type="ECO:0000256" key="1">
    <source>
        <dbReference type="ARBA" id="ARBA00004123"/>
    </source>
</evidence>
<dbReference type="EMBL" id="JARGDH010000006">
    <property type="protein sequence ID" value="KAL0265610.1"/>
    <property type="molecule type" value="Genomic_DNA"/>
</dbReference>
<dbReference type="Pfam" id="PF24997">
    <property type="entry name" value="PSF1_C"/>
    <property type="match status" value="1"/>
</dbReference>
<dbReference type="GO" id="GO:0000124">
    <property type="term" value="C:SAGA complex"/>
    <property type="evidence" value="ECO:0007669"/>
    <property type="project" value="TreeGrafter"/>
</dbReference>
<dbReference type="PRINTS" id="PR01443">
    <property type="entry name" value="TFIID30KDSUB"/>
</dbReference>
<protein>
    <recommendedName>
        <fullName evidence="6">DNA replication complex GINS protein PSF1 C-terminal domain-containing protein</fullName>
    </recommendedName>
</protein>
<dbReference type="CDD" id="cd07982">
    <property type="entry name" value="HFD_TAF10"/>
    <property type="match status" value="1"/>
</dbReference>
<comment type="similarity">
    <text evidence="5">Belongs to the TAF10 family.</text>
</comment>
<dbReference type="GO" id="GO:1990841">
    <property type="term" value="F:promoter-specific chromatin binding"/>
    <property type="evidence" value="ECO:0007669"/>
    <property type="project" value="TreeGrafter"/>
</dbReference>
<comment type="subcellular location">
    <subcellularLocation>
        <location evidence="1">Nucleus</location>
    </subcellularLocation>
</comment>
<evidence type="ECO:0000256" key="5">
    <source>
        <dbReference type="ARBA" id="ARBA00025730"/>
    </source>
</evidence>
<feature type="domain" description="DNA replication complex GINS protein PSF1 C-terminal" evidence="6">
    <location>
        <begin position="136"/>
        <end position="180"/>
    </location>
</feature>
<keyword evidence="3" id="KW-0804">Transcription</keyword>
<evidence type="ECO:0000259" key="6">
    <source>
        <dbReference type="Pfam" id="PF24997"/>
    </source>
</evidence>
<gene>
    <name evidence="7" type="ORF">PYX00_011323</name>
</gene>
<dbReference type="PANTHER" id="PTHR21242">
    <property type="entry name" value="TRANSCRIPTION INITIATION FACTOR TFIID SUBUNIT 10"/>
    <property type="match status" value="1"/>
</dbReference>
<accession>A0AAW2H760</accession>
<dbReference type="GO" id="GO:0006367">
    <property type="term" value="P:transcription initiation at RNA polymerase II promoter"/>
    <property type="evidence" value="ECO:0007669"/>
    <property type="project" value="TreeGrafter"/>
</dbReference>
<evidence type="ECO:0000256" key="3">
    <source>
        <dbReference type="ARBA" id="ARBA00023163"/>
    </source>
</evidence>
<dbReference type="InterPro" id="IPR003923">
    <property type="entry name" value="TAF10"/>
</dbReference>
<proteinExistence type="inferred from homology"/>
<dbReference type="AlphaFoldDB" id="A0AAW2H760"/>
<evidence type="ECO:0000313" key="7">
    <source>
        <dbReference type="EMBL" id="KAL0265610.1"/>
    </source>
</evidence>
<dbReference type="GO" id="GO:0005669">
    <property type="term" value="C:transcription factor TFIID complex"/>
    <property type="evidence" value="ECO:0007669"/>
    <property type="project" value="TreeGrafter"/>
</dbReference>
<dbReference type="InterPro" id="IPR056783">
    <property type="entry name" value="PSF1_C"/>
</dbReference>
<keyword evidence="2" id="KW-0805">Transcription regulation</keyword>
<comment type="caution">
    <text evidence="7">The sequence shown here is derived from an EMBL/GenBank/DDBJ whole genome shotgun (WGS) entry which is preliminary data.</text>
</comment>
<keyword evidence="4" id="KW-0539">Nucleus</keyword>
<evidence type="ECO:0000256" key="4">
    <source>
        <dbReference type="ARBA" id="ARBA00023242"/>
    </source>
</evidence>
<dbReference type="GO" id="GO:0016251">
    <property type="term" value="F:RNA polymerase II general transcription initiation factor activity"/>
    <property type="evidence" value="ECO:0007669"/>
    <property type="project" value="TreeGrafter"/>
</dbReference>
<dbReference type="PANTHER" id="PTHR21242:SF0">
    <property type="entry name" value="TRANSCRIPTION INITIATION FACTOR TFIID SUBUNIT 10"/>
    <property type="match status" value="1"/>
</dbReference>
<organism evidence="7">
    <name type="scientific">Menopon gallinae</name>
    <name type="common">poultry shaft louse</name>
    <dbReference type="NCBI Taxonomy" id="328185"/>
    <lineage>
        <taxon>Eukaryota</taxon>
        <taxon>Metazoa</taxon>
        <taxon>Ecdysozoa</taxon>
        <taxon>Arthropoda</taxon>
        <taxon>Hexapoda</taxon>
        <taxon>Insecta</taxon>
        <taxon>Pterygota</taxon>
        <taxon>Neoptera</taxon>
        <taxon>Paraneoptera</taxon>
        <taxon>Psocodea</taxon>
        <taxon>Troctomorpha</taxon>
        <taxon>Phthiraptera</taxon>
        <taxon>Amblycera</taxon>
        <taxon>Menoponidae</taxon>
        <taxon>Menopon</taxon>
    </lineage>
</organism>